<protein>
    <submittedName>
        <fullName evidence="11">Methyl-accepting chemotaxis protein</fullName>
    </submittedName>
</protein>
<evidence type="ECO:0000256" key="1">
    <source>
        <dbReference type="ARBA" id="ARBA00004236"/>
    </source>
</evidence>
<evidence type="ECO:0000313" key="11">
    <source>
        <dbReference type="EMBL" id="SFQ06265.1"/>
    </source>
</evidence>
<dbReference type="PANTHER" id="PTHR32089:SF112">
    <property type="entry name" value="LYSOZYME-LIKE PROTEIN-RELATED"/>
    <property type="match status" value="1"/>
</dbReference>
<feature type="domain" description="Methyl-accepting transducer" evidence="9">
    <location>
        <begin position="335"/>
        <end position="571"/>
    </location>
</feature>
<evidence type="ECO:0000259" key="10">
    <source>
        <dbReference type="PROSITE" id="PS50885"/>
    </source>
</evidence>
<accession>A0A1I5VFK2</accession>
<name>A0A1I5VFK2_9BACI</name>
<evidence type="ECO:0000256" key="3">
    <source>
        <dbReference type="ARBA" id="ARBA00023136"/>
    </source>
</evidence>
<dbReference type="CDD" id="cd11386">
    <property type="entry name" value="MCP_signal"/>
    <property type="match status" value="1"/>
</dbReference>
<feature type="transmembrane region" description="Helical" evidence="8">
    <location>
        <begin position="239"/>
        <end position="264"/>
    </location>
</feature>
<dbReference type="STRING" id="126156.SAMN05421670_0794"/>
<dbReference type="SMART" id="SM00283">
    <property type="entry name" value="MA"/>
    <property type="match status" value="1"/>
</dbReference>
<dbReference type="PROSITE" id="PS50885">
    <property type="entry name" value="HAMP"/>
    <property type="match status" value="1"/>
</dbReference>
<dbReference type="InterPro" id="IPR007891">
    <property type="entry name" value="CHASE3"/>
</dbReference>
<dbReference type="CDD" id="cd06225">
    <property type="entry name" value="HAMP"/>
    <property type="match status" value="1"/>
</dbReference>
<reference evidence="12" key="1">
    <citation type="submission" date="2016-10" db="EMBL/GenBank/DDBJ databases">
        <authorList>
            <person name="Varghese N."/>
            <person name="Submissions S."/>
        </authorList>
    </citation>
    <scope>NUCLEOTIDE SEQUENCE [LARGE SCALE GENOMIC DNA]</scope>
    <source>
        <strain evidence="12">DSM 11706</strain>
    </source>
</reference>
<evidence type="ECO:0000313" key="12">
    <source>
        <dbReference type="Proteomes" id="UP000198734"/>
    </source>
</evidence>
<feature type="compositionally biased region" description="Basic and acidic residues" evidence="7">
    <location>
        <begin position="22"/>
        <end position="31"/>
    </location>
</feature>
<evidence type="ECO:0000256" key="6">
    <source>
        <dbReference type="PROSITE-ProRule" id="PRU00284"/>
    </source>
</evidence>
<gene>
    <name evidence="11" type="ORF">SAMN05421670_0794</name>
</gene>
<dbReference type="GO" id="GO:0006935">
    <property type="term" value="P:chemotaxis"/>
    <property type="evidence" value="ECO:0007669"/>
    <property type="project" value="InterPro"/>
</dbReference>
<keyword evidence="3 8" id="KW-0472">Membrane</keyword>
<evidence type="ECO:0000256" key="2">
    <source>
        <dbReference type="ARBA" id="ARBA00022475"/>
    </source>
</evidence>
<evidence type="ECO:0000256" key="5">
    <source>
        <dbReference type="ARBA" id="ARBA00029447"/>
    </source>
</evidence>
<dbReference type="GO" id="GO:0005886">
    <property type="term" value="C:plasma membrane"/>
    <property type="evidence" value="ECO:0007669"/>
    <property type="project" value="UniProtKB-SubCell"/>
</dbReference>
<dbReference type="SUPFAM" id="SSF58104">
    <property type="entry name" value="Methyl-accepting chemotaxis protein (MCP) signaling domain"/>
    <property type="match status" value="1"/>
</dbReference>
<evidence type="ECO:0000256" key="8">
    <source>
        <dbReference type="SAM" id="Phobius"/>
    </source>
</evidence>
<feature type="transmembrane region" description="Helical" evidence="8">
    <location>
        <begin position="60"/>
        <end position="81"/>
    </location>
</feature>
<keyword evidence="4 6" id="KW-0807">Transducer</keyword>
<proteinExistence type="inferred from homology"/>
<dbReference type="InterPro" id="IPR004089">
    <property type="entry name" value="MCPsignal_dom"/>
</dbReference>
<evidence type="ECO:0000256" key="4">
    <source>
        <dbReference type="ARBA" id="ARBA00023224"/>
    </source>
</evidence>
<dbReference type="PRINTS" id="PR00260">
    <property type="entry name" value="CHEMTRNSDUCR"/>
</dbReference>
<evidence type="ECO:0000256" key="7">
    <source>
        <dbReference type="SAM" id="MobiDB-lite"/>
    </source>
</evidence>
<dbReference type="InterPro" id="IPR003660">
    <property type="entry name" value="HAMP_dom"/>
</dbReference>
<dbReference type="GO" id="GO:0007165">
    <property type="term" value="P:signal transduction"/>
    <property type="evidence" value="ECO:0007669"/>
    <property type="project" value="UniProtKB-KW"/>
</dbReference>
<organism evidence="11 12">
    <name type="scientific">Psychrobacillus psychrotolerans</name>
    <dbReference type="NCBI Taxonomy" id="126156"/>
    <lineage>
        <taxon>Bacteria</taxon>
        <taxon>Bacillati</taxon>
        <taxon>Bacillota</taxon>
        <taxon>Bacilli</taxon>
        <taxon>Bacillales</taxon>
        <taxon>Bacillaceae</taxon>
        <taxon>Psychrobacillus</taxon>
    </lineage>
</organism>
<comment type="subcellular location">
    <subcellularLocation>
        <location evidence="1">Cell membrane</location>
    </subcellularLocation>
</comment>
<keyword evidence="2" id="KW-1003">Cell membrane</keyword>
<comment type="similarity">
    <text evidence="5">Belongs to the methyl-accepting chemotaxis (MCP) protein family.</text>
</comment>
<dbReference type="PROSITE" id="PS50111">
    <property type="entry name" value="CHEMOTAXIS_TRANSDUC_2"/>
    <property type="match status" value="1"/>
</dbReference>
<dbReference type="EMBL" id="FOXU01000001">
    <property type="protein sequence ID" value="SFQ06265.1"/>
    <property type="molecule type" value="Genomic_DNA"/>
</dbReference>
<dbReference type="PANTHER" id="PTHR32089">
    <property type="entry name" value="METHYL-ACCEPTING CHEMOTAXIS PROTEIN MCPB"/>
    <property type="match status" value="1"/>
</dbReference>
<evidence type="ECO:0000259" key="9">
    <source>
        <dbReference type="PROSITE" id="PS50111"/>
    </source>
</evidence>
<dbReference type="Proteomes" id="UP000198734">
    <property type="component" value="Unassembled WGS sequence"/>
</dbReference>
<keyword evidence="8" id="KW-1133">Transmembrane helix</keyword>
<dbReference type="Gene3D" id="6.10.340.10">
    <property type="match status" value="1"/>
</dbReference>
<dbReference type="Pfam" id="PF05227">
    <property type="entry name" value="CHASE3"/>
    <property type="match status" value="1"/>
</dbReference>
<dbReference type="Pfam" id="PF00015">
    <property type="entry name" value="MCPsignal"/>
    <property type="match status" value="1"/>
</dbReference>
<keyword evidence="12" id="KW-1185">Reference proteome</keyword>
<dbReference type="Gene3D" id="1.10.287.950">
    <property type="entry name" value="Methyl-accepting chemotaxis protein"/>
    <property type="match status" value="1"/>
</dbReference>
<keyword evidence="8" id="KW-0812">Transmembrane</keyword>
<dbReference type="GO" id="GO:0004888">
    <property type="term" value="F:transmembrane signaling receptor activity"/>
    <property type="evidence" value="ECO:0007669"/>
    <property type="project" value="InterPro"/>
</dbReference>
<sequence>MRSNTTRNLKSLKFPSIKRNRTSKEKAKRENPLSLFKRLKKKDNKLDNNDTSKGSFLQSIRGRVLIIFTVLIIILILMLVLTSTKMFSAQQALEKFTNVDIKEQMMVNQIATEIAQLANAEQSYIITGKQNYMASYKKYKDSTITHIKQLTETYKNRPEESQKLQSIDQFFTTYLGYSERVIKIRDEQGIEAAQKLVNTGNGKTAMNYVDVHIAAMNEILEKKNIEQIALLKKENNTSLILFIALTVFSVILTLSFGIFLFYSIKRSTNAINRSILDIAQAGGDLTRRVKVRSKDEFSEIAMSTNVLISSIADLVRRVRELTVNVSASGQELMASSDETALTIQSIADSTNEIAVGSDQTLRSMTEAIQKMNSLEEATRYLNNDAQSVKQATDHMIEAAQKGGESVQHSSNVMMSIEETMANTTQTVESLGIKSHEITSIIKTITAIAEQTNLLALNAAIEAARAGEHGRGFAVVADEVRKLAEQSQKAAKEVTGIVTSIQTEVTSIVKQNKEGVESVIRGVEVANETNTSLDQIMNQTNETISIIDKMVKQIEETLNFSQEVAASFIEVTQIAENTASNTETSAAAAEQGSAAMQEINASAVELSHQADELSKVVNEFKL</sequence>
<feature type="domain" description="HAMP" evidence="10">
    <location>
        <begin position="262"/>
        <end position="316"/>
    </location>
</feature>
<dbReference type="AlphaFoldDB" id="A0A1I5VFK2"/>
<feature type="region of interest" description="Disordered" evidence="7">
    <location>
        <begin position="1"/>
        <end position="34"/>
    </location>
</feature>
<dbReference type="InterPro" id="IPR004090">
    <property type="entry name" value="Chemotax_Me-accpt_rcpt"/>
</dbReference>